<evidence type="ECO:0008006" key="4">
    <source>
        <dbReference type="Google" id="ProtNLM"/>
    </source>
</evidence>
<dbReference type="EMBL" id="JACGWX010000001">
    <property type="protein sequence ID" value="MBA8846808.1"/>
    <property type="molecule type" value="Genomic_DNA"/>
</dbReference>
<accession>A0A839EAS8</accession>
<dbReference type="AlphaFoldDB" id="A0A839EAS8"/>
<organism evidence="2 3">
    <name type="scientific">Microcella alkalica</name>
    <dbReference type="NCBI Taxonomy" id="355930"/>
    <lineage>
        <taxon>Bacteria</taxon>
        <taxon>Bacillati</taxon>
        <taxon>Actinomycetota</taxon>
        <taxon>Actinomycetes</taxon>
        <taxon>Micrococcales</taxon>
        <taxon>Microbacteriaceae</taxon>
        <taxon>Microcella</taxon>
    </lineage>
</organism>
<comment type="caution">
    <text evidence="2">The sequence shown here is derived from an EMBL/GenBank/DDBJ whole genome shotgun (WGS) entry which is preliminary data.</text>
</comment>
<evidence type="ECO:0000313" key="2">
    <source>
        <dbReference type="EMBL" id="MBA8846808.1"/>
    </source>
</evidence>
<reference evidence="2 3" key="1">
    <citation type="submission" date="2020-07" db="EMBL/GenBank/DDBJ databases">
        <title>Sequencing the genomes of 1000 actinobacteria strains.</title>
        <authorList>
            <person name="Klenk H.-P."/>
        </authorList>
    </citation>
    <scope>NUCLEOTIDE SEQUENCE [LARGE SCALE GENOMIC DNA]</scope>
    <source>
        <strain evidence="2 3">DSM 19663</strain>
    </source>
</reference>
<protein>
    <recommendedName>
        <fullName evidence="4">Mucin-associated surface protein</fullName>
    </recommendedName>
</protein>
<gene>
    <name evidence="2" type="ORF">FHX53_000372</name>
</gene>
<sequence>MTRRISAALTGGALVVGLLAGCVPGSSYDADTAAQLQQHVLAVSDASAAGDWATTRTRLLELEASASTALARGEITQQRFDAIMSALALVRADVDAAIAAAEQAAAEQAAAEEAARRAAEDKRDRDEDDDDDD</sequence>
<evidence type="ECO:0000313" key="3">
    <source>
        <dbReference type="Proteomes" id="UP000585905"/>
    </source>
</evidence>
<name>A0A839EAS8_9MICO</name>
<dbReference type="RefSeq" id="WP_182489658.1">
    <property type="nucleotide sequence ID" value="NZ_BAAAOV010000002.1"/>
</dbReference>
<feature type="region of interest" description="Disordered" evidence="1">
    <location>
        <begin position="109"/>
        <end position="133"/>
    </location>
</feature>
<proteinExistence type="predicted"/>
<keyword evidence="3" id="KW-1185">Reference proteome</keyword>
<dbReference type="PROSITE" id="PS51257">
    <property type="entry name" value="PROKAR_LIPOPROTEIN"/>
    <property type="match status" value="1"/>
</dbReference>
<dbReference type="Proteomes" id="UP000585905">
    <property type="component" value="Unassembled WGS sequence"/>
</dbReference>
<evidence type="ECO:0000256" key="1">
    <source>
        <dbReference type="SAM" id="MobiDB-lite"/>
    </source>
</evidence>
<feature type="compositionally biased region" description="Basic and acidic residues" evidence="1">
    <location>
        <begin position="113"/>
        <end position="125"/>
    </location>
</feature>